<dbReference type="Proteomes" id="UP000032142">
    <property type="component" value="Unassembled WGS sequence"/>
</dbReference>
<dbReference type="EMBL" id="KN416185">
    <property type="protein sequence ID" value="KHG20609.1"/>
    <property type="molecule type" value="Genomic_DNA"/>
</dbReference>
<accession>A0A0B0P8Y9</accession>
<name>A0A0B0P8Y9_GOSAR</name>
<gene>
    <name evidence="1" type="ORF">F383_04288</name>
</gene>
<reference evidence="2" key="1">
    <citation type="submission" date="2014-09" db="EMBL/GenBank/DDBJ databases">
        <authorList>
            <person name="Mudge J."/>
            <person name="Ramaraj T."/>
            <person name="Lindquist I.E."/>
            <person name="Bharti A.K."/>
            <person name="Sundararajan A."/>
            <person name="Cameron C.T."/>
            <person name="Woodward J.E."/>
            <person name="May G.D."/>
            <person name="Brubaker C."/>
            <person name="Broadhvest J."/>
            <person name="Wilkins T.A."/>
        </authorList>
    </citation>
    <scope>NUCLEOTIDE SEQUENCE</scope>
    <source>
        <strain evidence="2">cv. AKA8401</strain>
    </source>
</reference>
<organism evidence="1 2">
    <name type="scientific">Gossypium arboreum</name>
    <name type="common">Tree cotton</name>
    <name type="synonym">Gossypium nanking</name>
    <dbReference type="NCBI Taxonomy" id="29729"/>
    <lineage>
        <taxon>Eukaryota</taxon>
        <taxon>Viridiplantae</taxon>
        <taxon>Streptophyta</taxon>
        <taxon>Embryophyta</taxon>
        <taxon>Tracheophyta</taxon>
        <taxon>Spermatophyta</taxon>
        <taxon>Magnoliopsida</taxon>
        <taxon>eudicotyledons</taxon>
        <taxon>Gunneridae</taxon>
        <taxon>Pentapetalae</taxon>
        <taxon>rosids</taxon>
        <taxon>malvids</taxon>
        <taxon>Malvales</taxon>
        <taxon>Malvaceae</taxon>
        <taxon>Malvoideae</taxon>
        <taxon>Gossypium</taxon>
    </lineage>
</organism>
<keyword evidence="2" id="KW-1185">Reference proteome</keyword>
<evidence type="ECO:0000313" key="1">
    <source>
        <dbReference type="EMBL" id="KHG20609.1"/>
    </source>
</evidence>
<sequence length="16" mass="1773">MQHSQVTCPCVRPCAI</sequence>
<dbReference type="AlphaFoldDB" id="A0A0B0P8Y9"/>
<proteinExistence type="predicted"/>
<protein>
    <submittedName>
        <fullName evidence="1">Uncharacterized protein</fullName>
    </submittedName>
</protein>
<evidence type="ECO:0000313" key="2">
    <source>
        <dbReference type="Proteomes" id="UP000032142"/>
    </source>
</evidence>